<organism evidence="1 2">
    <name type="scientific">Parelaphostrongylus tenuis</name>
    <name type="common">Meningeal worm</name>
    <dbReference type="NCBI Taxonomy" id="148309"/>
    <lineage>
        <taxon>Eukaryota</taxon>
        <taxon>Metazoa</taxon>
        <taxon>Ecdysozoa</taxon>
        <taxon>Nematoda</taxon>
        <taxon>Chromadorea</taxon>
        <taxon>Rhabditida</taxon>
        <taxon>Rhabditina</taxon>
        <taxon>Rhabditomorpha</taxon>
        <taxon>Strongyloidea</taxon>
        <taxon>Metastrongylidae</taxon>
        <taxon>Parelaphostrongylus</taxon>
    </lineage>
</organism>
<evidence type="ECO:0000313" key="1">
    <source>
        <dbReference type="EMBL" id="KAJ1348172.1"/>
    </source>
</evidence>
<sequence>MDEWVTITRDLVPFLRLIFLPNLGRIKMILRIIQIVLFYKRPGSEEGGQPQLQPNYYSCYSTNIASVIEMSSLDLQIMEYKLLNVYVLTFGDKEYILFAKLL</sequence>
<gene>
    <name evidence="1" type="ORF">KIN20_003416</name>
</gene>
<keyword evidence="2" id="KW-1185">Reference proteome</keyword>
<dbReference type="EMBL" id="JAHQIW010000449">
    <property type="protein sequence ID" value="KAJ1348172.1"/>
    <property type="molecule type" value="Genomic_DNA"/>
</dbReference>
<evidence type="ECO:0000313" key="2">
    <source>
        <dbReference type="Proteomes" id="UP001196413"/>
    </source>
</evidence>
<reference evidence="1" key="1">
    <citation type="submission" date="2021-06" db="EMBL/GenBank/DDBJ databases">
        <title>Parelaphostrongylus tenuis whole genome reference sequence.</title>
        <authorList>
            <person name="Garwood T.J."/>
            <person name="Larsen P.A."/>
            <person name="Fountain-Jones N.M."/>
            <person name="Garbe J.R."/>
            <person name="Macchietto M.G."/>
            <person name="Kania S.A."/>
            <person name="Gerhold R.W."/>
            <person name="Richards J.E."/>
            <person name="Wolf T.M."/>
        </authorList>
    </citation>
    <scope>NUCLEOTIDE SEQUENCE</scope>
    <source>
        <strain evidence="1">MNPRO001-30</strain>
        <tissue evidence="1">Meninges</tissue>
    </source>
</reference>
<comment type="caution">
    <text evidence="1">The sequence shown here is derived from an EMBL/GenBank/DDBJ whole genome shotgun (WGS) entry which is preliminary data.</text>
</comment>
<name>A0AAD5MFM7_PARTN</name>
<proteinExistence type="predicted"/>
<protein>
    <submittedName>
        <fullName evidence="1">Uncharacterized protein</fullName>
    </submittedName>
</protein>
<dbReference type="AlphaFoldDB" id="A0AAD5MFM7"/>
<dbReference type="Proteomes" id="UP001196413">
    <property type="component" value="Unassembled WGS sequence"/>
</dbReference>
<accession>A0AAD5MFM7</accession>